<name>A0ACC0FHV0_9ERIC</name>
<organism evidence="1 2">
    <name type="scientific">Camellia lanceoleosa</name>
    <dbReference type="NCBI Taxonomy" id="1840588"/>
    <lineage>
        <taxon>Eukaryota</taxon>
        <taxon>Viridiplantae</taxon>
        <taxon>Streptophyta</taxon>
        <taxon>Embryophyta</taxon>
        <taxon>Tracheophyta</taxon>
        <taxon>Spermatophyta</taxon>
        <taxon>Magnoliopsida</taxon>
        <taxon>eudicotyledons</taxon>
        <taxon>Gunneridae</taxon>
        <taxon>Pentapetalae</taxon>
        <taxon>asterids</taxon>
        <taxon>Ericales</taxon>
        <taxon>Theaceae</taxon>
        <taxon>Camellia</taxon>
    </lineage>
</organism>
<sequence length="781" mass="87910">MYTTTGQIPTITTTVMAAEEPPPPRNMYRVLLDRFQSLEASHARLRQQFDVLVEEKRLNEHGSSDSGDTTSNYGWGPLRGVFSDGGPHRNVLECIGHAIHVSRVVSGDIIFWNRSAEKLYGYKDYEIIGKRVLDVLIDDKHYFSSKKIIDRLSRGQSWSGQFPFKKKSGEIFMAIVTESPLYEEGELVGVITVSSDATAFNNLNSDHANGPPRLHGFNLKKIQWQTQPQIASSVSNLASKVLSRKRANNTSNACTVSKGKEMSVLDDEDVKFKKPPKIPTGKPSFNLHVGKGTTDGGSSQKDESTFEFTQPTKIATKLLSKLNIGGIGSHGKEKDENIQQYCPTDTPISNEVITQPNPPRDLKATTSYHCTVYAESEAENPHKRNSPCAAKRENSYVNGHKILNSFEEDYSIKAFSREWNDYSEIIKARDHLTRLDFHCDVKELEPDSQNSKSLEIENAVQQQPDPQQHSSSAGSIGSNNGSLSRKGDNESNLVVDYEIHWDDLQLREEIGQGSFASVYHGIWNGSDVAVKVYFGNEYGEGTLLDYKKEIDIMRRLRHPNVLLFMGAVYSGEKEKLAIVSEFLPRGSLFKTLHKNNQSFDIRRRLRMALDVARGMNYLHHRNPPIVHRDLKSSNLLVDKNWTVKVGDFGLSKLKHATFLTAKSGRGTPQWMAPEVLRNEPSNEKSDVFSFGVILWELMTESIPWNNLNSLQVVGIVGFMDRRLDLPENMDPKVASVIRDCWQSNPGHRPSFEDLILRMIDLIQTVVAPVLRSSETYNKLVV</sequence>
<protein>
    <submittedName>
        <fullName evidence="1">Serine/threonine-protein kinase EDR1</fullName>
    </submittedName>
</protein>
<dbReference type="Proteomes" id="UP001060215">
    <property type="component" value="Chromosome 14"/>
</dbReference>
<keyword evidence="1" id="KW-0808">Transferase</keyword>
<evidence type="ECO:0000313" key="1">
    <source>
        <dbReference type="EMBL" id="KAI7987682.1"/>
    </source>
</evidence>
<proteinExistence type="predicted"/>
<reference evidence="1 2" key="1">
    <citation type="journal article" date="2022" name="Plant J.">
        <title>Chromosome-level genome of Camellia lanceoleosa provides a valuable resource for understanding genome evolution and self-incompatibility.</title>
        <authorList>
            <person name="Gong W."/>
            <person name="Xiao S."/>
            <person name="Wang L."/>
            <person name="Liao Z."/>
            <person name="Chang Y."/>
            <person name="Mo W."/>
            <person name="Hu G."/>
            <person name="Li W."/>
            <person name="Zhao G."/>
            <person name="Zhu H."/>
            <person name="Hu X."/>
            <person name="Ji K."/>
            <person name="Xiang X."/>
            <person name="Song Q."/>
            <person name="Yuan D."/>
            <person name="Jin S."/>
            <person name="Zhang L."/>
        </authorList>
    </citation>
    <scope>NUCLEOTIDE SEQUENCE [LARGE SCALE GENOMIC DNA]</scope>
    <source>
        <strain evidence="1">SQ_2022a</strain>
    </source>
</reference>
<keyword evidence="1" id="KW-0418">Kinase</keyword>
<evidence type="ECO:0000313" key="2">
    <source>
        <dbReference type="Proteomes" id="UP001060215"/>
    </source>
</evidence>
<gene>
    <name evidence="1" type="ORF">LOK49_LG13G01275</name>
</gene>
<accession>A0ACC0FHV0</accession>
<comment type="caution">
    <text evidence="1">The sequence shown here is derived from an EMBL/GenBank/DDBJ whole genome shotgun (WGS) entry which is preliminary data.</text>
</comment>
<keyword evidence="2" id="KW-1185">Reference proteome</keyword>
<dbReference type="EMBL" id="CM045771">
    <property type="protein sequence ID" value="KAI7987682.1"/>
    <property type="molecule type" value="Genomic_DNA"/>
</dbReference>